<keyword evidence="5" id="KW-0238">DNA-binding</keyword>
<keyword evidence="1 7" id="KW-0479">Metal-binding</keyword>
<evidence type="ECO:0000256" key="2">
    <source>
        <dbReference type="ARBA" id="ARBA00022771"/>
    </source>
</evidence>
<dbReference type="PROSITE" id="PS51644">
    <property type="entry name" value="HTH_OST"/>
    <property type="match status" value="1"/>
</dbReference>
<gene>
    <name evidence="11" type="ORF">FPE_LOCUS4253</name>
</gene>
<dbReference type="Proteomes" id="UP000834106">
    <property type="component" value="Chromosome 2"/>
</dbReference>
<accession>A0AAD2DLS2</accession>
<evidence type="ECO:0008006" key="13">
    <source>
        <dbReference type="Google" id="ProtNLM"/>
    </source>
</evidence>
<dbReference type="PANTHER" id="PTHR24009">
    <property type="entry name" value="RNA-BINDING (RRM/RBD/RNP MOTIFS)"/>
    <property type="match status" value="1"/>
</dbReference>
<dbReference type="FunFam" id="3.30.70.330:FF:000678">
    <property type="entry name" value="zinc finger CCCH domain-containing protein 53-like isoform X2"/>
    <property type="match status" value="1"/>
</dbReference>
<dbReference type="Gene3D" id="4.10.1000.10">
    <property type="entry name" value="Zinc finger, CCCH-type"/>
    <property type="match status" value="1"/>
</dbReference>
<dbReference type="InterPro" id="IPR025605">
    <property type="entry name" value="OST-HTH/LOTUS_dom"/>
</dbReference>
<evidence type="ECO:0000256" key="3">
    <source>
        <dbReference type="ARBA" id="ARBA00022833"/>
    </source>
</evidence>
<dbReference type="PROSITE" id="PS50102">
    <property type="entry name" value="RRM"/>
    <property type="match status" value="1"/>
</dbReference>
<keyword evidence="2 7" id="KW-0863">Zinc-finger</keyword>
<evidence type="ECO:0000256" key="1">
    <source>
        <dbReference type="ARBA" id="ARBA00022723"/>
    </source>
</evidence>
<dbReference type="Pfam" id="PF23182">
    <property type="entry name" value="PABC_AtC3H46"/>
    <property type="match status" value="1"/>
</dbReference>
<evidence type="ECO:0000256" key="6">
    <source>
        <dbReference type="PROSITE-ProRule" id="PRU00176"/>
    </source>
</evidence>
<evidence type="ECO:0000259" key="10">
    <source>
        <dbReference type="PROSITE" id="PS51644"/>
    </source>
</evidence>
<evidence type="ECO:0000256" key="5">
    <source>
        <dbReference type="ARBA" id="ARBA00023125"/>
    </source>
</evidence>
<evidence type="ECO:0000256" key="7">
    <source>
        <dbReference type="PROSITE-ProRule" id="PRU00723"/>
    </source>
</evidence>
<dbReference type="AlphaFoldDB" id="A0AAD2DLS2"/>
<evidence type="ECO:0000256" key="4">
    <source>
        <dbReference type="ARBA" id="ARBA00022884"/>
    </source>
</evidence>
<dbReference type="InterPro" id="IPR000504">
    <property type="entry name" value="RRM_dom"/>
</dbReference>
<dbReference type="InterPro" id="IPR034365">
    <property type="entry name" value="AtC3H46-like_RRM"/>
</dbReference>
<feature type="domain" description="HTH OST-type" evidence="10">
    <location>
        <begin position="263"/>
        <end position="346"/>
    </location>
</feature>
<dbReference type="SUPFAM" id="SSF54928">
    <property type="entry name" value="RNA-binding domain, RBD"/>
    <property type="match status" value="1"/>
</dbReference>
<dbReference type="GO" id="GO:0003723">
    <property type="term" value="F:RNA binding"/>
    <property type="evidence" value="ECO:0007669"/>
    <property type="project" value="UniProtKB-UniRule"/>
</dbReference>
<feature type="domain" description="C3H1-type" evidence="9">
    <location>
        <begin position="209"/>
        <end position="236"/>
    </location>
</feature>
<evidence type="ECO:0000259" key="8">
    <source>
        <dbReference type="PROSITE" id="PS50102"/>
    </source>
</evidence>
<proteinExistence type="predicted"/>
<dbReference type="PROSITE" id="PS50103">
    <property type="entry name" value="ZF_C3H1"/>
    <property type="match status" value="1"/>
</dbReference>
<keyword evidence="4 6" id="KW-0694">RNA-binding</keyword>
<dbReference type="CDD" id="cd12458">
    <property type="entry name" value="RRM_AtC3H46_like"/>
    <property type="match status" value="1"/>
</dbReference>
<feature type="domain" description="RRM" evidence="8">
    <location>
        <begin position="369"/>
        <end position="444"/>
    </location>
</feature>
<dbReference type="GO" id="GO:0003677">
    <property type="term" value="F:DNA binding"/>
    <property type="evidence" value="ECO:0007669"/>
    <property type="project" value="UniProtKB-KW"/>
</dbReference>
<feature type="zinc finger region" description="C3H1-type" evidence="7">
    <location>
        <begin position="209"/>
        <end position="236"/>
    </location>
</feature>
<protein>
    <recommendedName>
        <fullName evidence="13">Zinc finger CCCH domain-containing protein 18-like</fullName>
    </recommendedName>
</protein>
<dbReference type="EMBL" id="OU503037">
    <property type="protein sequence ID" value="CAI9756823.1"/>
    <property type="molecule type" value="Genomic_DNA"/>
</dbReference>
<evidence type="ECO:0000313" key="11">
    <source>
        <dbReference type="EMBL" id="CAI9756823.1"/>
    </source>
</evidence>
<dbReference type="GO" id="GO:0008270">
    <property type="term" value="F:zinc ion binding"/>
    <property type="evidence" value="ECO:0007669"/>
    <property type="project" value="UniProtKB-KW"/>
</dbReference>
<evidence type="ECO:0000313" key="12">
    <source>
        <dbReference type="Proteomes" id="UP000834106"/>
    </source>
</evidence>
<evidence type="ECO:0000259" key="9">
    <source>
        <dbReference type="PROSITE" id="PS50103"/>
    </source>
</evidence>
<dbReference type="PANTHER" id="PTHR24009:SF0">
    <property type="entry name" value="ZINC FINGER CCCH DOMAIN-CONTAINING PROTEIN 18"/>
    <property type="match status" value="1"/>
</dbReference>
<keyword evidence="12" id="KW-1185">Reference proteome</keyword>
<sequence>MIENERKVHILPPTSRSLEVIRCKMDSFEAAKLVHDRISKLEPEHVARKIIGYIYLQDLPDQEMIRLALGPDNLIHNLIQKAKSAFLFASSPVLSPPISPSMPSPISDPSFQFSRFSSRAAFQKVTSYWDPQLPAEQPPQPMPNPAFKLLPYADSIPEEYGFQNQYTGLEDQLEPVISNTSGFPSDFYCPEAAFNDMSNRGSRISSSLEYPVKTCHYFNKGFCKHGSNCRYFHGESFAESYSHIFGPNSYEAANDDQVFLPGSLEKLELEITELLKSRRGNPVSIASLPMMYYERYGRTLQAEGYLTESQRHGKAGYSLTKLLARLKNSIRLIDRPHGQHAVILAEDAPKYMDSRGERNDPGPIVSGSRQIYLTFPAESSFTEEDVSNYFNTFGPVQDVRIPCQQKRMFGFVTFVSADTVKLILSKGNPHYVCGARVLVKPYREKSKLVERKYLEKLEHPMYYHSHPFDIDPELQARWESPRMIRRQLMEEHEQALELETMRLSQLQLARKHLANQSCMGYSMDELKPPEDHSKFTSVERFNYLIDVLNNSSASPDNPKYSIANCGEQESHQGLNLPESPFASAVANSISAVI</sequence>
<name>A0AAD2DLS2_9LAMI</name>
<dbReference type="SMART" id="SM00360">
    <property type="entry name" value="RRM"/>
    <property type="match status" value="1"/>
</dbReference>
<dbReference type="InterPro" id="IPR012677">
    <property type="entry name" value="Nucleotide-bd_a/b_plait_sf"/>
</dbReference>
<dbReference type="InterPro" id="IPR056276">
    <property type="entry name" value="AtC3H46-like_PABC-like"/>
</dbReference>
<dbReference type="InterPro" id="IPR035979">
    <property type="entry name" value="RBD_domain_sf"/>
</dbReference>
<dbReference type="InterPro" id="IPR000571">
    <property type="entry name" value="Znf_CCCH"/>
</dbReference>
<organism evidence="11 12">
    <name type="scientific">Fraxinus pennsylvanica</name>
    <dbReference type="NCBI Taxonomy" id="56036"/>
    <lineage>
        <taxon>Eukaryota</taxon>
        <taxon>Viridiplantae</taxon>
        <taxon>Streptophyta</taxon>
        <taxon>Embryophyta</taxon>
        <taxon>Tracheophyta</taxon>
        <taxon>Spermatophyta</taxon>
        <taxon>Magnoliopsida</taxon>
        <taxon>eudicotyledons</taxon>
        <taxon>Gunneridae</taxon>
        <taxon>Pentapetalae</taxon>
        <taxon>asterids</taxon>
        <taxon>lamiids</taxon>
        <taxon>Lamiales</taxon>
        <taxon>Oleaceae</taxon>
        <taxon>Oleeae</taxon>
        <taxon>Fraxinus</taxon>
    </lineage>
</organism>
<reference evidence="11" key="1">
    <citation type="submission" date="2023-05" db="EMBL/GenBank/DDBJ databases">
        <authorList>
            <person name="Huff M."/>
        </authorList>
    </citation>
    <scope>NUCLEOTIDE SEQUENCE</scope>
</reference>
<dbReference type="InterPro" id="IPR036855">
    <property type="entry name" value="Znf_CCCH_sf"/>
</dbReference>
<dbReference type="Pfam" id="PF00076">
    <property type="entry name" value="RRM_1"/>
    <property type="match status" value="1"/>
</dbReference>
<dbReference type="SUPFAM" id="SSF90229">
    <property type="entry name" value="CCCH zinc finger"/>
    <property type="match status" value="1"/>
</dbReference>
<keyword evidence="3 7" id="KW-0862">Zinc</keyword>
<dbReference type="Gene3D" id="3.30.70.330">
    <property type="match status" value="1"/>
</dbReference>